<proteinExistence type="inferred from homology"/>
<dbReference type="PANTHER" id="PTHR30344">
    <property type="entry name" value="6-PHOSPHOGLUCONOLACTONASE-RELATED"/>
    <property type="match status" value="1"/>
</dbReference>
<evidence type="ECO:0000256" key="3">
    <source>
        <dbReference type="SAM" id="SignalP"/>
    </source>
</evidence>
<dbReference type="InterPro" id="IPR050282">
    <property type="entry name" value="Cycloisomerase_2"/>
</dbReference>
<dbReference type="Proteomes" id="UP000600230">
    <property type="component" value="Unassembled WGS sequence"/>
</dbReference>
<dbReference type="InterPro" id="IPR015943">
    <property type="entry name" value="WD40/YVTN_repeat-like_dom_sf"/>
</dbReference>
<protein>
    <submittedName>
        <fullName evidence="4">Lactonase family protein</fullName>
    </submittedName>
</protein>
<keyword evidence="5" id="KW-1185">Reference proteome</keyword>
<feature type="signal peptide" evidence="3">
    <location>
        <begin position="1"/>
        <end position="22"/>
    </location>
</feature>
<evidence type="ECO:0000256" key="2">
    <source>
        <dbReference type="ARBA" id="ARBA00022526"/>
    </source>
</evidence>
<dbReference type="PANTHER" id="PTHR30344:SF1">
    <property type="entry name" value="6-PHOSPHOGLUCONOLACTONASE"/>
    <property type="match status" value="1"/>
</dbReference>
<evidence type="ECO:0000313" key="4">
    <source>
        <dbReference type="EMBL" id="MBC5592843.1"/>
    </source>
</evidence>
<evidence type="ECO:0000256" key="1">
    <source>
        <dbReference type="ARBA" id="ARBA00005564"/>
    </source>
</evidence>
<evidence type="ECO:0000313" key="5">
    <source>
        <dbReference type="Proteomes" id="UP000600230"/>
    </source>
</evidence>
<comment type="similarity">
    <text evidence="1">Belongs to the cycloisomerase 2 family.</text>
</comment>
<dbReference type="Gene3D" id="2.130.10.10">
    <property type="entry name" value="YVTN repeat-like/Quinoprotein amine dehydrogenase"/>
    <property type="match status" value="1"/>
</dbReference>
<dbReference type="InterPro" id="IPR011048">
    <property type="entry name" value="Haem_d1_sf"/>
</dbReference>
<dbReference type="Pfam" id="PF10282">
    <property type="entry name" value="Lactonase"/>
    <property type="match status" value="1"/>
</dbReference>
<dbReference type="InterPro" id="IPR019405">
    <property type="entry name" value="Lactonase_7-beta_prop"/>
</dbReference>
<sequence length="385" mass="42487">MRANKVLFIVLSLWLGHITSHAQPDKSISNKEAGAAFFLVGRYVESNKEAIKIYQFDGQTGNTEYLCGLKGIPNPAFLTSSSNGERIYAIGDDNGEKSTVNALCFDKETGRMSLLNSQSTNGELPIYITLSSTEDFVLTANYMGGSITTFALDKEGCLLHGTNLIRFAGSGPNRNRQEQPHPHCVVFTPDGRFLLATDLGTDNIYLFPVSKQAEAGKAYSLIDEFGRCNIKMEAGSGPRHICFHPNGKVAYLISELSGKITVFSYKEGKLNRLQTIVCDPFIADGCADIHISPDGKFLYASKRLKEDGIVIYSIEPKQGMLTQIDYQPTGLYPRSFAISPDGCYLVVVCRDSNCIQIFERNKVTGLLKDIGKRIKLDRPAFVKFL</sequence>
<keyword evidence="2" id="KW-0313">Glucose metabolism</keyword>
<reference evidence="4 5" key="1">
    <citation type="submission" date="2020-08" db="EMBL/GenBank/DDBJ databases">
        <title>Genome public.</title>
        <authorList>
            <person name="Liu C."/>
            <person name="Sun Q."/>
        </authorList>
    </citation>
    <scope>NUCLEOTIDE SEQUENCE [LARGE SCALE GENOMIC DNA]</scope>
    <source>
        <strain evidence="4 5">NSJ-21</strain>
    </source>
</reference>
<gene>
    <name evidence="4" type="ORF">H8S53_16695</name>
</gene>
<dbReference type="RefSeq" id="WP_186906028.1">
    <property type="nucleotide sequence ID" value="NZ_JACOOG010000001.1"/>
</dbReference>
<name>A0ABR7C5G7_9BACE</name>
<keyword evidence="3" id="KW-0732">Signal</keyword>
<organism evidence="4 5">
    <name type="scientific">Bacteroides parvus</name>
    <dbReference type="NCBI Taxonomy" id="2763025"/>
    <lineage>
        <taxon>Bacteria</taxon>
        <taxon>Pseudomonadati</taxon>
        <taxon>Bacteroidota</taxon>
        <taxon>Bacteroidia</taxon>
        <taxon>Bacteroidales</taxon>
        <taxon>Bacteroidaceae</taxon>
        <taxon>Bacteroides</taxon>
    </lineage>
</organism>
<feature type="chain" id="PRO_5045124725" evidence="3">
    <location>
        <begin position="23"/>
        <end position="385"/>
    </location>
</feature>
<accession>A0ABR7C5G7</accession>
<comment type="caution">
    <text evidence="4">The sequence shown here is derived from an EMBL/GenBank/DDBJ whole genome shotgun (WGS) entry which is preliminary data.</text>
</comment>
<dbReference type="SUPFAM" id="SSF51004">
    <property type="entry name" value="C-terminal (heme d1) domain of cytochrome cd1-nitrite reductase"/>
    <property type="match status" value="1"/>
</dbReference>
<keyword evidence="2" id="KW-0119">Carbohydrate metabolism</keyword>
<dbReference type="EMBL" id="JACOOG010000001">
    <property type="protein sequence ID" value="MBC5592843.1"/>
    <property type="molecule type" value="Genomic_DNA"/>
</dbReference>